<dbReference type="EMBL" id="ARYI01000001">
    <property type="protein sequence ID" value="KCZ96151.1"/>
    <property type="molecule type" value="Genomic_DNA"/>
</dbReference>
<gene>
    <name evidence="1" type="ORF">HHI_00690</name>
</gene>
<dbReference type="Proteomes" id="UP000025061">
    <property type="component" value="Unassembled WGS sequence"/>
</dbReference>
<evidence type="ECO:0000313" key="1">
    <source>
        <dbReference type="EMBL" id="KCZ96151.1"/>
    </source>
</evidence>
<dbReference type="RefSeq" id="WP_035590059.1">
    <property type="nucleotide sequence ID" value="NZ_ARYI01000001.1"/>
</dbReference>
<keyword evidence="2" id="KW-1185">Reference proteome</keyword>
<accession>A0A059G082</accession>
<dbReference type="OrthoDB" id="7617289at2"/>
<proteinExistence type="predicted"/>
<protein>
    <submittedName>
        <fullName evidence="1">Uncharacterized protein</fullName>
    </submittedName>
</protein>
<dbReference type="AlphaFoldDB" id="A0A059G082"/>
<organism evidence="1 2">
    <name type="scientific">Hyphomonas hirschiana VP5</name>
    <dbReference type="NCBI Taxonomy" id="1280951"/>
    <lineage>
        <taxon>Bacteria</taxon>
        <taxon>Pseudomonadati</taxon>
        <taxon>Pseudomonadota</taxon>
        <taxon>Alphaproteobacteria</taxon>
        <taxon>Hyphomonadales</taxon>
        <taxon>Hyphomonadaceae</taxon>
        <taxon>Hyphomonas</taxon>
    </lineage>
</organism>
<evidence type="ECO:0000313" key="2">
    <source>
        <dbReference type="Proteomes" id="UP000025061"/>
    </source>
</evidence>
<reference evidence="1 2" key="1">
    <citation type="submission" date="2013-04" db="EMBL/GenBank/DDBJ databases">
        <title>Hyphomonas hirschiana VP5 Genome Sequencing.</title>
        <authorList>
            <person name="Lai Q."/>
            <person name="Shao Z."/>
        </authorList>
    </citation>
    <scope>NUCLEOTIDE SEQUENCE [LARGE SCALE GENOMIC DNA]</scope>
    <source>
        <strain evidence="1 2">VP5</strain>
    </source>
</reference>
<dbReference type="PATRIC" id="fig|1280951.3.peg.138"/>
<comment type="caution">
    <text evidence="1">The sequence shown here is derived from an EMBL/GenBank/DDBJ whole genome shotgun (WGS) entry which is preliminary data.</text>
</comment>
<name>A0A059G082_9PROT</name>
<sequence length="234" mass="25413">MRGLISFFLAGASVSGVAEAAPWVREDGGWYGRALGAHDSLNGVDGWRLDLYGEYGVTEKITVTLKNEAVIYPDAPAFDRDLWRLTARRTLATYKGWTAGAELGAFHGSTLNASSDDGLFFCDGTGFEARLGGGWSGVYKQRPLYAFADVAHLAQGSGCGRTRIEFGYGQDLTKHIFLGQQLWFEEGEFSGRSVKTESQLGVHLGRVDVSVGYREEIGGTFNENAVLIAIVAKR</sequence>